<dbReference type="Gene3D" id="3.40.30.10">
    <property type="entry name" value="Glutaredoxin"/>
    <property type="match status" value="1"/>
</dbReference>
<organism evidence="2 3">
    <name type="scientific">Tessaracoccus lubricantis</name>
    <dbReference type="NCBI Taxonomy" id="545543"/>
    <lineage>
        <taxon>Bacteria</taxon>
        <taxon>Bacillati</taxon>
        <taxon>Actinomycetota</taxon>
        <taxon>Actinomycetes</taxon>
        <taxon>Propionibacteriales</taxon>
        <taxon>Propionibacteriaceae</taxon>
        <taxon>Tessaracoccus</taxon>
    </lineage>
</organism>
<evidence type="ECO:0000313" key="2">
    <source>
        <dbReference type="EMBL" id="GAA4889917.1"/>
    </source>
</evidence>
<accession>A0ABP9F017</accession>
<evidence type="ECO:0000313" key="3">
    <source>
        <dbReference type="Proteomes" id="UP001501521"/>
    </source>
</evidence>
<keyword evidence="3" id="KW-1185">Reference proteome</keyword>
<dbReference type="SUPFAM" id="SSF52833">
    <property type="entry name" value="Thioredoxin-like"/>
    <property type="match status" value="1"/>
</dbReference>
<keyword evidence="2" id="KW-0413">Isomerase</keyword>
<dbReference type="InterPro" id="IPR001853">
    <property type="entry name" value="DSBA-like_thioredoxin_dom"/>
</dbReference>
<protein>
    <submittedName>
        <fullName evidence="2">Protein disulfide isomerase FrnE</fullName>
    </submittedName>
</protein>
<feature type="domain" description="DSBA-like thioredoxin" evidence="1">
    <location>
        <begin position="5"/>
        <end position="215"/>
    </location>
</feature>
<gene>
    <name evidence="2" type="primary">frnE</name>
    <name evidence="2" type="ORF">GCM10025789_02960</name>
</gene>
<proteinExistence type="predicted"/>
<name>A0ABP9F017_9ACTN</name>
<comment type="caution">
    <text evidence="2">The sequence shown here is derived from an EMBL/GenBank/DDBJ whole genome shotgun (WGS) entry which is preliminary data.</text>
</comment>
<dbReference type="RefSeq" id="WP_345577914.1">
    <property type="nucleotide sequence ID" value="NZ_BAABLV010000005.1"/>
</dbReference>
<dbReference type="Proteomes" id="UP001501521">
    <property type="component" value="Unassembled WGS sequence"/>
</dbReference>
<dbReference type="PANTHER" id="PTHR13887">
    <property type="entry name" value="GLUTATHIONE S-TRANSFERASE KAPPA"/>
    <property type="match status" value="1"/>
</dbReference>
<dbReference type="CDD" id="cd03024">
    <property type="entry name" value="DsbA_FrnE"/>
    <property type="match status" value="1"/>
</dbReference>
<evidence type="ECO:0000259" key="1">
    <source>
        <dbReference type="Pfam" id="PF01323"/>
    </source>
</evidence>
<dbReference type="EMBL" id="BAABLV010000005">
    <property type="protein sequence ID" value="GAA4889917.1"/>
    <property type="molecule type" value="Genomic_DNA"/>
</dbReference>
<dbReference type="InterPro" id="IPR036249">
    <property type="entry name" value="Thioredoxin-like_sf"/>
</dbReference>
<reference evidence="3" key="1">
    <citation type="journal article" date="2019" name="Int. J. Syst. Evol. Microbiol.">
        <title>The Global Catalogue of Microorganisms (GCM) 10K type strain sequencing project: providing services to taxonomists for standard genome sequencing and annotation.</title>
        <authorList>
            <consortium name="The Broad Institute Genomics Platform"/>
            <consortium name="The Broad Institute Genome Sequencing Center for Infectious Disease"/>
            <person name="Wu L."/>
            <person name="Ma J."/>
        </authorList>
    </citation>
    <scope>NUCLEOTIDE SEQUENCE [LARGE SCALE GENOMIC DNA]</scope>
    <source>
        <strain evidence="3">JCM 19125</strain>
    </source>
</reference>
<sequence>MSINVQIWSDIACPWCYIGKRRFERALEEFPQKEQVNVTWRSYQLDPTLPDHDDRSEIDYLVEMKGMARPQVLQMLQHVTTQAHGEGLEYDFDNLVVANSRKAHRVLQAAKAADRADDGDGDSVDALKEALLAAHFIDGEDINDVEVLTRLAAEVGLPQSEARAAVDSAELDRAVEEDIMLARQIGVQGVPFFVFDNKYGVSGAQPSEVFAQALQTVASEKAPQLITIEGEAGDACGPDGC</sequence>
<dbReference type="GO" id="GO:0016853">
    <property type="term" value="F:isomerase activity"/>
    <property type="evidence" value="ECO:0007669"/>
    <property type="project" value="UniProtKB-KW"/>
</dbReference>
<dbReference type="Pfam" id="PF01323">
    <property type="entry name" value="DSBA"/>
    <property type="match status" value="1"/>
</dbReference>
<dbReference type="PANTHER" id="PTHR13887:SF41">
    <property type="entry name" value="THIOREDOXIN SUPERFAMILY PROTEIN"/>
    <property type="match status" value="1"/>
</dbReference>